<keyword evidence="9" id="KW-0443">Lipid metabolism</keyword>
<comment type="subcellular location">
    <subcellularLocation>
        <location evidence="1">Peroxisome</location>
    </subcellularLocation>
</comment>
<dbReference type="GO" id="GO:0006635">
    <property type="term" value="P:fatty acid beta-oxidation"/>
    <property type="evidence" value="ECO:0007669"/>
    <property type="project" value="UniProtKB-UniPathway"/>
</dbReference>
<keyword evidence="19" id="KW-1185">Reference proteome</keyword>
<dbReference type="RefSeq" id="WP_072606659.1">
    <property type="nucleotide sequence ID" value="NZ_CP018171.1"/>
</dbReference>
<evidence type="ECO:0000256" key="7">
    <source>
        <dbReference type="ARBA" id="ARBA00023002"/>
    </source>
</evidence>
<keyword evidence="11" id="KW-0413">Isomerase</keyword>
<dbReference type="InterPro" id="IPR036291">
    <property type="entry name" value="NAD(P)-bd_dom_sf"/>
</dbReference>
<evidence type="ECO:0000256" key="6">
    <source>
        <dbReference type="ARBA" id="ARBA00022963"/>
    </source>
</evidence>
<keyword evidence="10" id="KW-0576">Peroxisome</keyword>
<evidence type="ECO:0000256" key="14">
    <source>
        <dbReference type="ARBA" id="ARBA00049556"/>
    </source>
</evidence>
<evidence type="ECO:0000256" key="3">
    <source>
        <dbReference type="ARBA" id="ARBA00008750"/>
    </source>
</evidence>
<proteinExistence type="inferred from homology"/>
<dbReference type="Pfam" id="PF00725">
    <property type="entry name" value="3HCDH"/>
    <property type="match status" value="2"/>
</dbReference>
<evidence type="ECO:0000259" key="16">
    <source>
        <dbReference type="Pfam" id="PF00725"/>
    </source>
</evidence>
<dbReference type="InterPro" id="IPR018376">
    <property type="entry name" value="Enoyl-CoA_hyd/isom_CS"/>
</dbReference>
<keyword evidence="6" id="KW-0442">Lipid degradation</keyword>
<reference evidence="19" key="1">
    <citation type="submission" date="2016-11" db="EMBL/GenBank/DDBJ databases">
        <title>Mesorhizobium oceanicum sp. nov., isolated from deep seawater in South China Sea.</title>
        <authorList>
            <person name="Fu G.-Y."/>
        </authorList>
    </citation>
    <scope>NUCLEOTIDE SEQUENCE [LARGE SCALE GENOMIC DNA]</scope>
    <source>
        <strain evidence="19">B7</strain>
    </source>
</reference>
<feature type="domain" description="3-hydroxyacyl-CoA dehydrogenase NAD binding" evidence="17">
    <location>
        <begin position="301"/>
        <end position="477"/>
    </location>
</feature>
<dbReference type="InterPro" id="IPR006108">
    <property type="entry name" value="3HC_DH_C"/>
</dbReference>
<keyword evidence="8" id="KW-0520">NAD</keyword>
<accession>A0A1L3SUY6</accession>
<dbReference type="SUPFAM" id="SSF48179">
    <property type="entry name" value="6-phosphogluconate dehydrogenase C-terminal domain-like"/>
    <property type="match status" value="2"/>
</dbReference>
<dbReference type="STRING" id="1670800.BSQ44_18805"/>
<dbReference type="SUPFAM" id="SSF51735">
    <property type="entry name" value="NAD(P)-binding Rossmann-fold domains"/>
    <property type="match status" value="1"/>
</dbReference>
<evidence type="ECO:0000256" key="4">
    <source>
        <dbReference type="ARBA" id="ARBA00011245"/>
    </source>
</evidence>
<evidence type="ECO:0000313" key="19">
    <source>
        <dbReference type="Proteomes" id="UP000182840"/>
    </source>
</evidence>
<comment type="pathway">
    <text evidence="2">Lipid metabolism; fatty acid beta-oxidation.</text>
</comment>
<evidence type="ECO:0000259" key="17">
    <source>
        <dbReference type="Pfam" id="PF02737"/>
    </source>
</evidence>
<keyword evidence="13" id="KW-0511">Multifunctional enzyme</keyword>
<dbReference type="Pfam" id="PF02737">
    <property type="entry name" value="3HCDH_N"/>
    <property type="match status" value="1"/>
</dbReference>
<dbReference type="UniPathway" id="UPA00659"/>
<keyword evidence="7" id="KW-0560">Oxidoreductase</keyword>
<dbReference type="AlphaFoldDB" id="A0A1L3SUY6"/>
<dbReference type="FunFam" id="1.10.1040.50:FF:000006">
    <property type="entry name" value="Peroxisomal bifunctional enzyme"/>
    <property type="match status" value="1"/>
</dbReference>
<dbReference type="Gene3D" id="3.40.50.720">
    <property type="entry name" value="NAD(P)-binding Rossmann-like Domain"/>
    <property type="match status" value="1"/>
</dbReference>
<evidence type="ECO:0000256" key="15">
    <source>
        <dbReference type="RuleBase" id="RU003707"/>
    </source>
</evidence>
<dbReference type="PROSITE" id="PS00166">
    <property type="entry name" value="ENOYL_COA_HYDRATASE"/>
    <property type="match status" value="1"/>
</dbReference>
<evidence type="ECO:0000256" key="11">
    <source>
        <dbReference type="ARBA" id="ARBA00023235"/>
    </source>
</evidence>
<keyword evidence="12" id="KW-0456">Lyase</keyword>
<dbReference type="GO" id="GO:0004300">
    <property type="term" value="F:enoyl-CoA hydratase activity"/>
    <property type="evidence" value="ECO:0007669"/>
    <property type="project" value="UniProtKB-ARBA"/>
</dbReference>
<dbReference type="Gene3D" id="3.90.226.10">
    <property type="entry name" value="2-enoyl-CoA Hydratase, Chain A, domain 1"/>
    <property type="match status" value="1"/>
</dbReference>
<feature type="domain" description="3-hydroxyacyl-CoA dehydrogenase C-terminal" evidence="16">
    <location>
        <begin position="481"/>
        <end position="567"/>
    </location>
</feature>
<dbReference type="GO" id="GO:0070403">
    <property type="term" value="F:NAD+ binding"/>
    <property type="evidence" value="ECO:0007669"/>
    <property type="project" value="InterPro"/>
</dbReference>
<evidence type="ECO:0000256" key="5">
    <source>
        <dbReference type="ARBA" id="ARBA00022832"/>
    </source>
</evidence>
<comment type="similarity">
    <text evidence="3">In the N-terminal section; belongs to the enoyl-CoA hydratase/isomerase family.</text>
</comment>
<dbReference type="SUPFAM" id="SSF52096">
    <property type="entry name" value="ClpP/crotonase"/>
    <property type="match status" value="1"/>
</dbReference>
<evidence type="ECO:0000256" key="8">
    <source>
        <dbReference type="ARBA" id="ARBA00023027"/>
    </source>
</evidence>
<dbReference type="OrthoDB" id="9771883at2"/>
<dbReference type="InterPro" id="IPR006176">
    <property type="entry name" value="3-OHacyl-CoA_DH_NAD-bd"/>
</dbReference>
<comment type="subunit">
    <text evidence="4">Monomer.</text>
</comment>
<dbReference type="InterPro" id="IPR029045">
    <property type="entry name" value="ClpP/crotonase-like_dom_sf"/>
</dbReference>
<feature type="domain" description="3-hydroxyacyl-CoA dehydrogenase C-terminal" evidence="16">
    <location>
        <begin position="603"/>
        <end position="688"/>
    </location>
</feature>
<evidence type="ECO:0000256" key="1">
    <source>
        <dbReference type="ARBA" id="ARBA00004275"/>
    </source>
</evidence>
<evidence type="ECO:0000256" key="2">
    <source>
        <dbReference type="ARBA" id="ARBA00005005"/>
    </source>
</evidence>
<comment type="similarity">
    <text evidence="15">Belongs to the enoyl-CoA hydratase/isomerase family.</text>
</comment>
<dbReference type="InterPro" id="IPR008927">
    <property type="entry name" value="6-PGluconate_DH-like_C_sf"/>
</dbReference>
<dbReference type="GO" id="GO:0003857">
    <property type="term" value="F:(3S)-3-hydroxyacyl-CoA dehydrogenase (NAD+) activity"/>
    <property type="evidence" value="ECO:0007669"/>
    <property type="project" value="UniProtKB-EC"/>
</dbReference>
<evidence type="ECO:0000256" key="12">
    <source>
        <dbReference type="ARBA" id="ARBA00023239"/>
    </source>
</evidence>
<dbReference type="Pfam" id="PF00378">
    <property type="entry name" value="ECH_1"/>
    <property type="match status" value="1"/>
</dbReference>
<dbReference type="PANTHER" id="PTHR23309:SF49">
    <property type="entry name" value="PEROXISOMAL BIFUNCTIONAL ENZYME"/>
    <property type="match status" value="1"/>
</dbReference>
<evidence type="ECO:0000313" key="18">
    <source>
        <dbReference type="EMBL" id="APH73188.1"/>
    </source>
</evidence>
<dbReference type="FunFam" id="3.40.50.720:FF:000009">
    <property type="entry name" value="Fatty oxidation complex, alpha subunit"/>
    <property type="match status" value="1"/>
</dbReference>
<name>A0A1L3SUY6_9HYPH</name>
<gene>
    <name evidence="18" type="ORF">BSQ44_18805</name>
</gene>
<sequence length="700" mass="74264">MTDYVTVSRDGDVAIVTLDNPPVNSLSHHLREPLNAALVALRDDAAVKGVVLACAGRTFVAGADITEFGTPKATASPNLRELIVTLESFAKPTVAAIHGTAFGGGLELAMGCHFRVADPNAKFGLPEVKLGILPGAGGTVRLPRLIGPEKALKVIVSGNPIGAREALEEGLVEAIFESDLVANAVKFVREKAISGAPLIAVRDRQDRIAAAKADLTGFDAAAAELLKKSRGLDAPKRCVDAVRNAVTMPFDQALTTERKYFVDLVEGDQSKAQRHLFFAQREAAKVAGVGPDVKPRPVKRAGIIGAGTMGGGIAMSFLNGGIPVTILEMTQDALDRGTANMAKNYDISVKRGSLTEEAKAKRLGLLAGTTDYADLADCDLIIEAVFEEMAVKKEVFGKLDAIAKPGAILASNTSYLDVNEIAASTSRPSDVLGMHFFSPANVMKLLEIVRGEKTAPDVLATALDVAKRIAKVPVVVGVCHGFVGNRMLAARSAELEDLLLEGATPQQVDKVFTDFGWPMGPFAMGDLAGLDIGWRNRKSLGKTAAIGDALCEQGRFGQKTGKGYYIYEAGSRAPKPDPEVEALIEEKAREKGVNRRDISADEIAERTMYPMVNEGAKILEEGIAARSSDVDIVWINGYGFPVGKGGPMFWAELEGLGRIVERLEFWHGRTGKDVFAPAALLKRAASEGTGLSGARKGKAA</sequence>
<dbReference type="KEGG" id="meso:BSQ44_18805"/>
<dbReference type="Gene3D" id="1.10.1040.50">
    <property type="match status" value="1"/>
</dbReference>
<dbReference type="PANTHER" id="PTHR23309">
    <property type="entry name" value="3-HYDROXYACYL-COA DEHYROGENASE"/>
    <property type="match status" value="1"/>
</dbReference>
<organism evidence="18 19">
    <name type="scientific">Aquibium oceanicum</name>
    <dbReference type="NCBI Taxonomy" id="1670800"/>
    <lineage>
        <taxon>Bacteria</taxon>
        <taxon>Pseudomonadati</taxon>
        <taxon>Pseudomonadota</taxon>
        <taxon>Alphaproteobacteria</taxon>
        <taxon>Hyphomicrobiales</taxon>
        <taxon>Phyllobacteriaceae</taxon>
        <taxon>Aquibium</taxon>
    </lineage>
</organism>
<protein>
    <submittedName>
        <fullName evidence="18">3-hydroxyacyl-CoA dehydrogenase</fullName>
    </submittedName>
</protein>
<dbReference type="Proteomes" id="UP000182840">
    <property type="component" value="Chromosome"/>
</dbReference>
<dbReference type="EMBL" id="CP018171">
    <property type="protein sequence ID" value="APH73188.1"/>
    <property type="molecule type" value="Genomic_DNA"/>
</dbReference>
<evidence type="ECO:0000256" key="13">
    <source>
        <dbReference type="ARBA" id="ARBA00023268"/>
    </source>
</evidence>
<evidence type="ECO:0000256" key="9">
    <source>
        <dbReference type="ARBA" id="ARBA00023098"/>
    </source>
</evidence>
<evidence type="ECO:0000256" key="10">
    <source>
        <dbReference type="ARBA" id="ARBA00023140"/>
    </source>
</evidence>
<dbReference type="CDD" id="cd06558">
    <property type="entry name" value="crotonase-like"/>
    <property type="match status" value="1"/>
</dbReference>
<dbReference type="GO" id="GO:0016853">
    <property type="term" value="F:isomerase activity"/>
    <property type="evidence" value="ECO:0007669"/>
    <property type="project" value="UniProtKB-KW"/>
</dbReference>
<comment type="catalytic activity">
    <reaction evidence="14">
        <text>a (3S)-3-hydroxyacyl-CoA + NAD(+) = a 3-oxoacyl-CoA + NADH + H(+)</text>
        <dbReference type="Rhea" id="RHEA:22432"/>
        <dbReference type="ChEBI" id="CHEBI:15378"/>
        <dbReference type="ChEBI" id="CHEBI:57318"/>
        <dbReference type="ChEBI" id="CHEBI:57540"/>
        <dbReference type="ChEBI" id="CHEBI:57945"/>
        <dbReference type="ChEBI" id="CHEBI:90726"/>
        <dbReference type="EC" id="1.1.1.35"/>
    </reaction>
</comment>
<keyword evidence="5" id="KW-0276">Fatty acid metabolism</keyword>
<dbReference type="InterPro" id="IPR001753">
    <property type="entry name" value="Enoyl-CoA_hydra/iso"/>
</dbReference>